<dbReference type="OrthoDB" id="10469427at2759"/>
<keyword evidence="3" id="KW-0645">Protease</keyword>
<accession>A0A9P1CAY5</accession>
<reference evidence="3 4" key="2">
    <citation type="submission" date="2024-05" db="EMBL/GenBank/DDBJ databases">
        <authorList>
            <person name="Chen Y."/>
            <person name="Shah S."/>
            <person name="Dougan E. K."/>
            <person name="Thang M."/>
            <person name="Chan C."/>
        </authorList>
    </citation>
    <scope>NUCLEOTIDE SEQUENCE [LARGE SCALE GENOMIC DNA]</scope>
</reference>
<evidence type="ECO:0000313" key="3">
    <source>
        <dbReference type="EMBL" id="CAL4775453.1"/>
    </source>
</evidence>
<comment type="caution">
    <text evidence="2">The sequence shown here is derived from an EMBL/GenBank/DDBJ whole genome shotgun (WGS) entry which is preliminary data.</text>
</comment>
<dbReference type="InterPro" id="IPR016024">
    <property type="entry name" value="ARM-type_fold"/>
</dbReference>
<dbReference type="InterPro" id="IPR011989">
    <property type="entry name" value="ARM-like"/>
</dbReference>
<name>A0A9P1CAY5_9DINO</name>
<dbReference type="EMBL" id="CAMXCT030001236">
    <property type="protein sequence ID" value="CAL4775453.1"/>
    <property type="molecule type" value="Genomic_DNA"/>
</dbReference>
<keyword evidence="3" id="KW-0031">Aminopeptidase</keyword>
<keyword evidence="3" id="KW-0378">Hydrolase</keyword>
<proteinExistence type="predicted"/>
<dbReference type="AlphaFoldDB" id="A0A9P1CAY5"/>
<evidence type="ECO:0000313" key="2">
    <source>
        <dbReference type="EMBL" id="CAI3988141.1"/>
    </source>
</evidence>
<feature type="region of interest" description="Disordered" evidence="1">
    <location>
        <begin position="1"/>
        <end position="24"/>
    </location>
</feature>
<protein>
    <submittedName>
        <fullName evidence="3">Puromycin-sensitive aminopeptidase</fullName>
    </submittedName>
</protein>
<dbReference type="SUPFAM" id="SSF48371">
    <property type="entry name" value="ARM repeat"/>
    <property type="match status" value="1"/>
</dbReference>
<dbReference type="Proteomes" id="UP001152797">
    <property type="component" value="Unassembled WGS sequence"/>
</dbReference>
<sequence>MAPKSRSKSLARAETQKKALKKSATTAAVTTEKKQVDLSFLEEVDSSIDENRIPKVFQLLGFGLAQGDRQCLLAACSAVERICQDKEGFITLVKAKGVETMLSFLRHLPQAHVSPATSEAVNAAAAAIFQRASTWLDEVDEVDFDQLQHVLHLAFWLGSEDEDVALSALGAIERFTLYRSENGATLLQSDVLQVLHRIIGHNRAPELVSEAFTLLYRLCDAPAPAVVPLVTDESDLVRTVVESMTQAPLNMRLQLAGIRLLALWSQFDLGEDPAISDQKDLKQFIREANGYEVSREVIANLKRAGLSHAAAWMSTISSRLPQNVRGKESKEYPRSASKASGGSSRAKSK</sequence>
<organism evidence="2">
    <name type="scientific">Cladocopium goreaui</name>
    <dbReference type="NCBI Taxonomy" id="2562237"/>
    <lineage>
        <taxon>Eukaryota</taxon>
        <taxon>Sar</taxon>
        <taxon>Alveolata</taxon>
        <taxon>Dinophyceae</taxon>
        <taxon>Suessiales</taxon>
        <taxon>Symbiodiniaceae</taxon>
        <taxon>Cladocopium</taxon>
    </lineage>
</organism>
<dbReference type="GO" id="GO:0004177">
    <property type="term" value="F:aminopeptidase activity"/>
    <property type="evidence" value="ECO:0007669"/>
    <property type="project" value="UniProtKB-KW"/>
</dbReference>
<dbReference type="Gene3D" id="1.25.10.10">
    <property type="entry name" value="Leucine-rich Repeat Variant"/>
    <property type="match status" value="1"/>
</dbReference>
<keyword evidence="4" id="KW-1185">Reference proteome</keyword>
<feature type="region of interest" description="Disordered" evidence="1">
    <location>
        <begin position="322"/>
        <end position="349"/>
    </location>
</feature>
<dbReference type="EMBL" id="CAMXCT020001236">
    <property type="protein sequence ID" value="CAL1141516.1"/>
    <property type="molecule type" value="Genomic_DNA"/>
</dbReference>
<evidence type="ECO:0000313" key="4">
    <source>
        <dbReference type="Proteomes" id="UP001152797"/>
    </source>
</evidence>
<reference evidence="2" key="1">
    <citation type="submission" date="2022-10" db="EMBL/GenBank/DDBJ databases">
        <authorList>
            <person name="Chen Y."/>
            <person name="Dougan E. K."/>
            <person name="Chan C."/>
            <person name="Rhodes N."/>
            <person name="Thang M."/>
        </authorList>
    </citation>
    <scope>NUCLEOTIDE SEQUENCE</scope>
</reference>
<gene>
    <name evidence="2" type="ORF">C1SCF055_LOCUS15358</name>
</gene>
<feature type="compositionally biased region" description="Low complexity" evidence="1">
    <location>
        <begin position="334"/>
        <end position="349"/>
    </location>
</feature>
<evidence type="ECO:0000256" key="1">
    <source>
        <dbReference type="SAM" id="MobiDB-lite"/>
    </source>
</evidence>
<dbReference type="EMBL" id="CAMXCT010001236">
    <property type="protein sequence ID" value="CAI3988141.1"/>
    <property type="molecule type" value="Genomic_DNA"/>
</dbReference>